<sequence>MPKGYHVGKSATYKVLLAARALPVGGDQDKALKALHAIKVYPLSTASKPKPIAIVDTTEKAMDSTSLKWEDSIQFWEVLKRMIDEEPLVEKFTPM</sequence>
<dbReference type="InterPro" id="IPR037050">
    <property type="entry name" value="DUF1254_sf"/>
</dbReference>
<evidence type="ECO:0000313" key="1">
    <source>
        <dbReference type="EMBL" id="KWV44571.1"/>
    </source>
</evidence>
<comment type="caution">
    <text evidence="1">The sequence shown here is derived from an EMBL/GenBank/DDBJ whole genome shotgun (WGS) entry which is preliminary data.</text>
</comment>
<accession>A0A120FGL5</accession>
<dbReference type="Gene3D" id="2.60.40.1610">
    <property type="entry name" value="Domain of unknown function DUF1254"/>
    <property type="match status" value="1"/>
</dbReference>
<gene>
    <name evidence="1" type="ORF">AS026_16055</name>
</gene>
<evidence type="ECO:0000313" key="2">
    <source>
        <dbReference type="Proteomes" id="UP000068164"/>
    </source>
</evidence>
<reference evidence="1 2" key="1">
    <citation type="submission" date="2015-11" db="EMBL/GenBank/DDBJ databases">
        <title>Draft Genome Sequence of the Strain BR 10423 (Rhizobium sp.) isolated from nodules of Mimosa pudica.</title>
        <authorList>
            <person name="Barauna A.C."/>
            <person name="Zilli J.E."/>
            <person name="Simoes-Araujo J.L."/>
            <person name="Reis V.M."/>
            <person name="James E.K."/>
            <person name="Reis F.B.Jr."/>
            <person name="Rouws L.F."/>
            <person name="Passos S.R."/>
            <person name="Gois S.R."/>
        </authorList>
    </citation>
    <scope>NUCLEOTIDE SEQUENCE [LARGE SCALE GENOMIC DNA]</scope>
    <source>
        <strain evidence="1 2">BR10423</strain>
    </source>
</reference>
<name>A0A120FGL5_9HYPH</name>
<dbReference type="SUPFAM" id="SSF160935">
    <property type="entry name" value="VPA0735-like"/>
    <property type="match status" value="1"/>
</dbReference>
<dbReference type="AlphaFoldDB" id="A0A120FGL5"/>
<proteinExistence type="predicted"/>
<protein>
    <submittedName>
        <fullName evidence="1">Uncharacterized protein</fullName>
    </submittedName>
</protein>
<dbReference type="Proteomes" id="UP000068164">
    <property type="component" value="Unassembled WGS sequence"/>
</dbReference>
<dbReference type="EMBL" id="LNCD01000121">
    <property type="protein sequence ID" value="KWV44571.1"/>
    <property type="molecule type" value="Genomic_DNA"/>
</dbReference>
<keyword evidence="2" id="KW-1185">Reference proteome</keyword>
<organism evidence="1 2">
    <name type="scientific">Rhizobium altiplani</name>
    <dbReference type="NCBI Taxonomy" id="1864509"/>
    <lineage>
        <taxon>Bacteria</taxon>
        <taxon>Pseudomonadati</taxon>
        <taxon>Pseudomonadota</taxon>
        <taxon>Alphaproteobacteria</taxon>
        <taxon>Hyphomicrobiales</taxon>
        <taxon>Rhizobiaceae</taxon>
        <taxon>Rhizobium/Agrobacterium group</taxon>
        <taxon>Rhizobium</taxon>
    </lineage>
</organism>
<dbReference type="RefSeq" id="WP_062373509.1">
    <property type="nucleotide sequence ID" value="NZ_LNCD01000121.1"/>
</dbReference>